<feature type="domain" description="DUF11" evidence="3">
    <location>
        <begin position="264"/>
        <end position="376"/>
    </location>
</feature>
<dbReference type="PRINTS" id="PR00411">
    <property type="entry name" value="PNDRDTASEI"/>
</dbReference>
<accession>A0A161YFR2</accession>
<feature type="compositionally biased region" description="Gly residues" evidence="1">
    <location>
        <begin position="190"/>
        <end position="225"/>
    </location>
</feature>
<name>A0A161YFR2_9CELL</name>
<dbReference type="InterPro" id="IPR001434">
    <property type="entry name" value="OmcB-like_DUF11"/>
</dbReference>
<dbReference type="GO" id="GO:0005975">
    <property type="term" value="P:carbohydrate metabolic process"/>
    <property type="evidence" value="ECO:0007669"/>
    <property type="project" value="UniProtKB-ARBA"/>
</dbReference>
<dbReference type="Gene3D" id="2.60.40.10">
    <property type="entry name" value="Immunoglobulins"/>
    <property type="match status" value="1"/>
</dbReference>
<feature type="region of interest" description="Disordered" evidence="1">
    <location>
        <begin position="122"/>
        <end position="235"/>
    </location>
</feature>
<feature type="compositionally biased region" description="Gly residues" evidence="1">
    <location>
        <begin position="170"/>
        <end position="179"/>
    </location>
</feature>
<dbReference type="EMBL" id="LRIE01000077">
    <property type="protein sequence ID" value="KZM34788.1"/>
    <property type="molecule type" value="Genomic_DNA"/>
</dbReference>
<dbReference type="Pfam" id="PF01345">
    <property type="entry name" value="DUF11"/>
    <property type="match status" value="1"/>
</dbReference>
<sequence>MVPDDICSLDVQVFGAAGGAATTGPQAGGLGASVTTRLDVAPGSTLTVLVGGQGIGYDDDSALWGRGGFGGGGNGATFEGGLAGGGGGGATRISDASGDLVVAGGGGGGGAGYSENAADGAGGDGGQFGTTGGDTGLATDGGGGASGGDGGAGGTAGSFEGDVGSPGSPSVGGVGGDGGNVPTPDDPHFGRGGGGGGGFVGGGGGGSQASGGTTSDGGGGGGGSSFGPTGAVFATGQRAGDGQVVLTYDTDVTGCLPPEPPTADLAVTSSLTTGTLDVGGTSTLTVIATNNGPSAVTDAIVQDPIEGPIALQSAAADRGTYDQATGLWTIGALAPGESATLALVVLGTTPGTTGVPFEISSSTTDLDPSNNITSQTLTVLAVVPVPQPTTTAAPVVTPTSHELAATGSTSGPLTAAWLSITLGALLLLVGRRLSRRQKQQP</sequence>
<evidence type="ECO:0000259" key="3">
    <source>
        <dbReference type="Pfam" id="PF01345"/>
    </source>
</evidence>
<dbReference type="RefSeq" id="WP_068709015.1">
    <property type="nucleotide sequence ID" value="NZ_LRIE01000077.1"/>
</dbReference>
<evidence type="ECO:0000313" key="4">
    <source>
        <dbReference type="EMBL" id="KZM34788.1"/>
    </source>
</evidence>
<feature type="compositionally biased region" description="Gly residues" evidence="1">
    <location>
        <begin position="122"/>
        <end position="156"/>
    </location>
</feature>
<dbReference type="Proteomes" id="UP000076447">
    <property type="component" value="Unassembled WGS sequence"/>
</dbReference>
<organism evidence="4 5">
    <name type="scientific">Oerskovia enterophila</name>
    <dbReference type="NCBI Taxonomy" id="43678"/>
    <lineage>
        <taxon>Bacteria</taxon>
        <taxon>Bacillati</taxon>
        <taxon>Actinomycetota</taxon>
        <taxon>Actinomycetes</taxon>
        <taxon>Micrococcales</taxon>
        <taxon>Cellulomonadaceae</taxon>
        <taxon>Oerskovia</taxon>
    </lineage>
</organism>
<evidence type="ECO:0000256" key="1">
    <source>
        <dbReference type="SAM" id="MobiDB-lite"/>
    </source>
</evidence>
<evidence type="ECO:0000313" key="5">
    <source>
        <dbReference type="Proteomes" id="UP000076447"/>
    </source>
</evidence>
<keyword evidence="2" id="KW-0812">Transmembrane</keyword>
<protein>
    <recommendedName>
        <fullName evidence="3">DUF11 domain-containing protein</fullName>
    </recommendedName>
</protein>
<reference evidence="4 5" key="1">
    <citation type="submission" date="2016-01" db="EMBL/GenBank/DDBJ databases">
        <title>Genome sequence of Oerskovia enterophila VJag, an agar and cellulose degrading bacterium.</title>
        <authorList>
            <person name="Poehlein A."/>
            <person name="Jag V."/>
            <person name="Bengelsdorf F."/>
            <person name="Duerre P."/>
            <person name="Daniel R."/>
        </authorList>
    </citation>
    <scope>NUCLEOTIDE SEQUENCE [LARGE SCALE GENOMIC DNA]</scope>
    <source>
        <strain evidence="4 5">VJag</strain>
    </source>
</reference>
<proteinExistence type="predicted"/>
<evidence type="ECO:0000256" key="2">
    <source>
        <dbReference type="SAM" id="Phobius"/>
    </source>
</evidence>
<dbReference type="AlphaFoldDB" id="A0A161YFR2"/>
<dbReference type="PATRIC" id="fig|43678.3.peg.2713"/>
<comment type="caution">
    <text evidence="4">The sequence shown here is derived from an EMBL/GenBank/DDBJ whole genome shotgun (WGS) entry which is preliminary data.</text>
</comment>
<gene>
    <name evidence="4" type="ORF">OJAG_25940</name>
</gene>
<dbReference type="InterPro" id="IPR013783">
    <property type="entry name" value="Ig-like_fold"/>
</dbReference>
<dbReference type="STRING" id="43678.OJAG_25940"/>
<feature type="transmembrane region" description="Helical" evidence="2">
    <location>
        <begin position="413"/>
        <end position="430"/>
    </location>
</feature>
<keyword evidence="2" id="KW-0472">Membrane</keyword>
<keyword evidence="2" id="KW-1133">Transmembrane helix</keyword>